<dbReference type="RefSeq" id="WP_218934465.1">
    <property type="nucleotide sequence ID" value="NZ_CP036261.1"/>
</dbReference>
<dbReference type="EMBL" id="CP036261">
    <property type="protein sequence ID" value="QDS91235.1"/>
    <property type="molecule type" value="Genomic_DNA"/>
</dbReference>
<evidence type="ECO:0000313" key="1">
    <source>
        <dbReference type="EMBL" id="QDS91235.1"/>
    </source>
</evidence>
<organism evidence="1 2">
    <name type="scientific">Rosistilla ulvae</name>
    <dbReference type="NCBI Taxonomy" id="1930277"/>
    <lineage>
        <taxon>Bacteria</taxon>
        <taxon>Pseudomonadati</taxon>
        <taxon>Planctomycetota</taxon>
        <taxon>Planctomycetia</taxon>
        <taxon>Pirellulales</taxon>
        <taxon>Pirellulaceae</taxon>
        <taxon>Rosistilla</taxon>
    </lineage>
</organism>
<accession>A0A517M8M3</accession>
<dbReference type="Proteomes" id="UP000319557">
    <property type="component" value="Chromosome"/>
</dbReference>
<proteinExistence type="predicted"/>
<reference evidence="1 2" key="1">
    <citation type="submission" date="2019-02" db="EMBL/GenBank/DDBJ databases">
        <title>Deep-cultivation of Planctomycetes and their phenomic and genomic characterization uncovers novel biology.</title>
        <authorList>
            <person name="Wiegand S."/>
            <person name="Jogler M."/>
            <person name="Boedeker C."/>
            <person name="Pinto D."/>
            <person name="Vollmers J."/>
            <person name="Rivas-Marin E."/>
            <person name="Kohn T."/>
            <person name="Peeters S.H."/>
            <person name="Heuer A."/>
            <person name="Rast P."/>
            <person name="Oberbeckmann S."/>
            <person name="Bunk B."/>
            <person name="Jeske O."/>
            <person name="Meyerdierks A."/>
            <person name="Storesund J.E."/>
            <person name="Kallscheuer N."/>
            <person name="Luecker S."/>
            <person name="Lage O.M."/>
            <person name="Pohl T."/>
            <person name="Merkel B.J."/>
            <person name="Hornburger P."/>
            <person name="Mueller R.-W."/>
            <person name="Bruemmer F."/>
            <person name="Labrenz M."/>
            <person name="Spormann A.M."/>
            <person name="Op den Camp H."/>
            <person name="Overmann J."/>
            <person name="Amann R."/>
            <person name="Jetten M.S.M."/>
            <person name="Mascher T."/>
            <person name="Medema M.H."/>
            <person name="Devos D.P."/>
            <person name="Kaster A.-K."/>
            <person name="Ovreas L."/>
            <person name="Rohde M."/>
            <person name="Galperin M.Y."/>
            <person name="Jogler C."/>
        </authorList>
    </citation>
    <scope>NUCLEOTIDE SEQUENCE [LARGE SCALE GENOMIC DNA]</scope>
    <source>
        <strain evidence="1 2">EC9</strain>
    </source>
</reference>
<evidence type="ECO:0000313" key="2">
    <source>
        <dbReference type="Proteomes" id="UP000319557"/>
    </source>
</evidence>
<gene>
    <name evidence="1" type="ORF">EC9_54590</name>
</gene>
<dbReference type="KEGG" id="ruv:EC9_54590"/>
<dbReference type="AlphaFoldDB" id="A0A517M8M3"/>
<protein>
    <submittedName>
        <fullName evidence="1">Uncharacterized protein</fullName>
    </submittedName>
</protein>
<name>A0A517M8M3_9BACT</name>
<keyword evidence="2" id="KW-1185">Reference proteome</keyword>
<sequence>MMPSTQRLIGSLTLAFTAFLLTPAYAQPVIGIDEKSAAAMQQLIQAAQPFIAPVHFV</sequence>